<evidence type="ECO:0000313" key="1">
    <source>
        <dbReference type="EMBL" id="KAI9913095.1"/>
    </source>
</evidence>
<reference evidence="1 2" key="1">
    <citation type="journal article" date="2022" name="bioRxiv">
        <title>The genome of the oomycete Peronosclerospora sorghi, a cosmopolitan pathogen of maize and sorghum, is inflated with dispersed pseudogenes.</title>
        <authorList>
            <person name="Fletcher K."/>
            <person name="Martin F."/>
            <person name="Isakeit T."/>
            <person name="Cavanaugh K."/>
            <person name="Magill C."/>
            <person name="Michelmore R."/>
        </authorList>
    </citation>
    <scope>NUCLEOTIDE SEQUENCE [LARGE SCALE GENOMIC DNA]</scope>
    <source>
        <strain evidence="1">P6</strain>
    </source>
</reference>
<name>A0ACC0W372_9STRA</name>
<accession>A0ACC0W372</accession>
<comment type="caution">
    <text evidence="1">The sequence shown here is derived from an EMBL/GenBank/DDBJ whole genome shotgun (WGS) entry which is preliminary data.</text>
</comment>
<dbReference type="Proteomes" id="UP001163321">
    <property type="component" value="Chromosome 4"/>
</dbReference>
<evidence type="ECO:0000313" key="2">
    <source>
        <dbReference type="Proteomes" id="UP001163321"/>
    </source>
</evidence>
<gene>
    <name evidence="1" type="ORF">PsorP6_006011</name>
</gene>
<dbReference type="EMBL" id="CM047583">
    <property type="protein sequence ID" value="KAI9913095.1"/>
    <property type="molecule type" value="Genomic_DNA"/>
</dbReference>
<sequence length="721" mass="78084">MAALACIQWIRDELEAHGDLETLNPPLADTKSLCEFVTDGRALCLLTNAVLEGEENELPKKLQRSLKQLSKFHALERVQFFIKWCRTRAKLEEHQVFTTVHLLDEVNETAVSETIVALRNKTRPNVKAVNALAQFYFDGEGSNTTARVSTSSTTSSSSSSVPNASKLSSFLNKFPSAPRSKPPMSHNRVSLTSSVASSSASPRDFEEPVAADGDSNNHKSRLRIPSIFKGTNNNNSNSCTSATPRSSIISNASSGASTSKEEGRELRSRSWSSKISAFSRSHSPLSNTSTPKTLSGGDTPPSSPPASPQNKVKIPSVFSTPTLKAPKSSSKLSAFLSTVDTTTAVIPATKAPTQDKETPEPAVESTPEEGTEPIPEDNQSEEQEEEEEAVKKEVHAEKESVDIGVKTEKNLLKKPPSSAKLLAFLQTVGSSSMTLPNHQVSEADEDDFVAVEAAEAFSAEEDSSAAEEEVSPFDENAVEKEASETEVKEDAAMLAVECAPEMHDEDAADVQETSEEEMETPEEETPEKLESVPSAIEIGPQRTDLLQETERLVTMNATLTQNLENAEAALSTKDAELEALQREFDLLKAQLADEQAKALEAILAVEKLQEAVATDAAEARAKLIKSHQSFTELAAAAKEASEAKAQIKELTVQNESLTSDLSSLREEVLTLEESVQLARDSEDAARYAAQVAFAARDSADEVNQQLKDRLAQLEKSRPQAI</sequence>
<protein>
    <submittedName>
        <fullName evidence="1">Uncharacterized protein</fullName>
    </submittedName>
</protein>
<keyword evidence="2" id="KW-1185">Reference proteome</keyword>
<proteinExistence type="predicted"/>
<organism evidence="1 2">
    <name type="scientific">Peronosclerospora sorghi</name>
    <dbReference type="NCBI Taxonomy" id="230839"/>
    <lineage>
        <taxon>Eukaryota</taxon>
        <taxon>Sar</taxon>
        <taxon>Stramenopiles</taxon>
        <taxon>Oomycota</taxon>
        <taxon>Peronosporomycetes</taxon>
        <taxon>Peronosporales</taxon>
        <taxon>Peronosporaceae</taxon>
        <taxon>Peronosclerospora</taxon>
    </lineage>
</organism>